<proteinExistence type="predicted"/>
<evidence type="ECO:0000256" key="2">
    <source>
        <dbReference type="ARBA" id="ARBA00034247"/>
    </source>
</evidence>
<feature type="transmembrane region" description="Helical" evidence="3">
    <location>
        <begin position="149"/>
        <end position="167"/>
    </location>
</feature>
<evidence type="ECO:0000259" key="4">
    <source>
        <dbReference type="PROSITE" id="PS50887"/>
    </source>
</evidence>
<dbReference type="AlphaFoldDB" id="A0A848LS96"/>
<dbReference type="PANTHER" id="PTHR45138:SF9">
    <property type="entry name" value="DIGUANYLATE CYCLASE DGCM-RELATED"/>
    <property type="match status" value="1"/>
</dbReference>
<dbReference type="CDD" id="cd01949">
    <property type="entry name" value="GGDEF"/>
    <property type="match status" value="1"/>
</dbReference>
<dbReference type="SUPFAM" id="SSF55781">
    <property type="entry name" value="GAF domain-like"/>
    <property type="match status" value="2"/>
</dbReference>
<dbReference type="Gene3D" id="3.30.70.270">
    <property type="match status" value="1"/>
</dbReference>
<dbReference type="FunFam" id="3.30.70.270:FF:000001">
    <property type="entry name" value="Diguanylate cyclase domain protein"/>
    <property type="match status" value="1"/>
</dbReference>
<feature type="transmembrane region" description="Helical" evidence="3">
    <location>
        <begin position="20"/>
        <end position="38"/>
    </location>
</feature>
<organism evidence="5 6">
    <name type="scientific">Pyxidicoccus fallax</name>
    <dbReference type="NCBI Taxonomy" id="394095"/>
    <lineage>
        <taxon>Bacteria</taxon>
        <taxon>Pseudomonadati</taxon>
        <taxon>Myxococcota</taxon>
        <taxon>Myxococcia</taxon>
        <taxon>Myxococcales</taxon>
        <taxon>Cystobacterineae</taxon>
        <taxon>Myxococcaceae</taxon>
        <taxon>Pyxidicoccus</taxon>
    </lineage>
</organism>
<feature type="transmembrane region" description="Helical" evidence="3">
    <location>
        <begin position="50"/>
        <end position="68"/>
    </location>
</feature>
<name>A0A848LS96_9BACT</name>
<gene>
    <name evidence="5" type="ORF">HG543_37410</name>
</gene>
<feature type="transmembrane region" description="Helical" evidence="3">
    <location>
        <begin position="88"/>
        <end position="117"/>
    </location>
</feature>
<feature type="transmembrane region" description="Helical" evidence="3">
    <location>
        <begin position="124"/>
        <end position="143"/>
    </location>
</feature>
<dbReference type="EC" id="2.7.7.65" evidence="1"/>
<dbReference type="NCBIfam" id="TIGR00254">
    <property type="entry name" value="GGDEF"/>
    <property type="match status" value="1"/>
</dbReference>
<dbReference type="SUPFAM" id="SSF55073">
    <property type="entry name" value="Nucleotide cyclase"/>
    <property type="match status" value="1"/>
</dbReference>
<dbReference type="EMBL" id="JABBJJ010000248">
    <property type="protein sequence ID" value="NMO20500.1"/>
    <property type="molecule type" value="Genomic_DNA"/>
</dbReference>
<dbReference type="PROSITE" id="PS50887">
    <property type="entry name" value="GGDEF"/>
    <property type="match status" value="1"/>
</dbReference>
<protein>
    <recommendedName>
        <fullName evidence="1">diguanylate cyclase</fullName>
        <ecNumber evidence="1">2.7.7.65</ecNumber>
    </recommendedName>
</protein>
<dbReference type="Gene3D" id="3.30.450.40">
    <property type="match status" value="2"/>
</dbReference>
<dbReference type="Pfam" id="PF00990">
    <property type="entry name" value="GGDEF"/>
    <property type="match status" value="1"/>
</dbReference>
<accession>A0A848LS96</accession>
<dbReference type="InterPro" id="IPR003018">
    <property type="entry name" value="GAF"/>
</dbReference>
<dbReference type="RefSeq" id="WP_169349713.1">
    <property type="nucleotide sequence ID" value="NZ_JABBJJ010000248.1"/>
</dbReference>
<dbReference type="InterPro" id="IPR050469">
    <property type="entry name" value="Diguanylate_Cyclase"/>
</dbReference>
<sequence length="723" mass="78577">MTSLTEFPSPGRLLRHAVRTIPAVAALATFIHLARGGFRGLHTLDWPEAALVGFLLVGIGVAAWRRAMRGAVGAVIDLRDDLELGGGLIAAAFIVVAIGGGELFPIVYLLMAFLVAFLPRNAGLTLLGVALVFDALVTLGGPVPNGASFLTHAAFLALFSGLYHLVLATRMAAARRAESDAVQKRIREVEERARTFRLVSSGTQDSFSGMSSDEKWLVASVKEVEGAVQAALEIAETGLRTYTCAAFLLTSDDRSLKLYDCRSGSERVQRERFNAGEGIIGGVLKRRAPVRMNSPQGLKGVTHYESGGPAVSALLAVPIIEGSGLVRGVLVADRLANEPFSDQDEKLLSIIAGEVLRSIEVERVMSYIRKTRDEKDRFFRAIEELNRAGSPDQVFVAVLESVRHLAGLDFCAVTLVSEVEGKRMHRVVRMTGVTSQGSKALEGQTFADNNGLVANVVRYGAPLPGRDIKAMDRQIIFDDETQIRGLGALKIFPLTAGDRILGTLVAGSRKKAAFEQDVLRMIEVIAIQAAQAVLRAQLYEQMERMATTDGLTGLFNHRTFQAKADEILAQARRYQRKCSVILTDVDHFKSVNDTYGHPTGDQVLKGVARIIKSLARDTDVVARYGGEEFVIVMPETDSKGAFTISERIREAVKAETFQTEMGPLKITMSLGIATFPDHGMEKQQLIDLADQCLYHSKRNGRNQSVTVEKMQGGRKLQAAAEAS</sequence>
<reference evidence="5 6" key="1">
    <citation type="submission" date="2020-04" db="EMBL/GenBank/DDBJ databases">
        <title>Draft genome of Pyxidicoccus fallax type strain.</title>
        <authorList>
            <person name="Whitworth D.E."/>
        </authorList>
    </citation>
    <scope>NUCLEOTIDE SEQUENCE [LARGE SCALE GENOMIC DNA]</scope>
    <source>
        <strain evidence="5 6">DSM 14698</strain>
    </source>
</reference>
<dbReference type="PANTHER" id="PTHR45138">
    <property type="entry name" value="REGULATORY COMPONENTS OF SENSORY TRANSDUCTION SYSTEM"/>
    <property type="match status" value="1"/>
</dbReference>
<evidence type="ECO:0000313" key="5">
    <source>
        <dbReference type="EMBL" id="NMO20500.1"/>
    </source>
</evidence>
<dbReference type="InterPro" id="IPR043128">
    <property type="entry name" value="Rev_trsase/Diguanyl_cyclase"/>
</dbReference>
<dbReference type="SMART" id="SM00267">
    <property type="entry name" value="GGDEF"/>
    <property type="match status" value="1"/>
</dbReference>
<comment type="caution">
    <text evidence="5">The sequence shown here is derived from an EMBL/GenBank/DDBJ whole genome shotgun (WGS) entry which is preliminary data.</text>
</comment>
<dbReference type="InterPro" id="IPR000160">
    <property type="entry name" value="GGDEF_dom"/>
</dbReference>
<dbReference type="SMART" id="SM00065">
    <property type="entry name" value="GAF"/>
    <property type="match status" value="2"/>
</dbReference>
<keyword evidence="3" id="KW-0472">Membrane</keyword>
<evidence type="ECO:0000313" key="6">
    <source>
        <dbReference type="Proteomes" id="UP000518300"/>
    </source>
</evidence>
<evidence type="ECO:0000256" key="3">
    <source>
        <dbReference type="SAM" id="Phobius"/>
    </source>
</evidence>
<dbReference type="InterPro" id="IPR029787">
    <property type="entry name" value="Nucleotide_cyclase"/>
</dbReference>
<evidence type="ECO:0000256" key="1">
    <source>
        <dbReference type="ARBA" id="ARBA00012528"/>
    </source>
</evidence>
<keyword evidence="3" id="KW-1133">Transmembrane helix</keyword>
<dbReference type="Pfam" id="PF01590">
    <property type="entry name" value="GAF"/>
    <property type="match status" value="1"/>
</dbReference>
<comment type="catalytic activity">
    <reaction evidence="2">
        <text>2 GTP = 3',3'-c-di-GMP + 2 diphosphate</text>
        <dbReference type="Rhea" id="RHEA:24898"/>
        <dbReference type="ChEBI" id="CHEBI:33019"/>
        <dbReference type="ChEBI" id="CHEBI:37565"/>
        <dbReference type="ChEBI" id="CHEBI:58805"/>
        <dbReference type="EC" id="2.7.7.65"/>
    </reaction>
</comment>
<keyword evidence="3" id="KW-0812">Transmembrane</keyword>
<feature type="domain" description="GGDEF" evidence="4">
    <location>
        <begin position="576"/>
        <end position="709"/>
    </location>
</feature>
<dbReference type="Proteomes" id="UP000518300">
    <property type="component" value="Unassembled WGS sequence"/>
</dbReference>
<keyword evidence="6" id="KW-1185">Reference proteome</keyword>
<dbReference type="InterPro" id="IPR029016">
    <property type="entry name" value="GAF-like_dom_sf"/>
</dbReference>
<dbReference type="GO" id="GO:0052621">
    <property type="term" value="F:diguanylate cyclase activity"/>
    <property type="evidence" value="ECO:0007669"/>
    <property type="project" value="UniProtKB-EC"/>
</dbReference>
<dbReference type="Pfam" id="PF13185">
    <property type="entry name" value="GAF_2"/>
    <property type="match status" value="1"/>
</dbReference>